<protein>
    <submittedName>
        <fullName evidence="1">AAA superfamily ATPase</fullName>
    </submittedName>
</protein>
<dbReference type="AlphaFoldDB" id="A0A087BG79"/>
<proteinExistence type="predicted"/>
<comment type="caution">
    <text evidence="1">The sequence shown here is derived from an EMBL/GenBank/DDBJ whole genome shotgun (WGS) entry which is preliminary data.</text>
</comment>
<evidence type="ECO:0000313" key="1">
    <source>
        <dbReference type="EMBL" id="KFI70029.1"/>
    </source>
</evidence>
<name>A0A087BG79_BIFLN</name>
<dbReference type="PANTHER" id="PTHR33295:SF20">
    <property type="entry name" value="ATPASE"/>
    <property type="match status" value="1"/>
</dbReference>
<dbReference type="RefSeq" id="WP_231938186.1">
    <property type="nucleotide sequence ID" value="NZ_JGZA01000015.1"/>
</dbReference>
<dbReference type="PANTHER" id="PTHR33295">
    <property type="entry name" value="ATPASE"/>
    <property type="match status" value="1"/>
</dbReference>
<accession>A0A087BG79</accession>
<dbReference type="Proteomes" id="UP000029024">
    <property type="component" value="Unassembled WGS sequence"/>
</dbReference>
<dbReference type="EMBL" id="JGZA01000015">
    <property type="protein sequence ID" value="KFI70029.1"/>
    <property type="molecule type" value="Genomic_DNA"/>
</dbReference>
<sequence length="90" mass="10167">MRDTGRLLENVVFLELMRREGDVFVGQGVGGEIDFITNGAGGPRYYQVSESVHDSRTLERELSSLRAVRDNYPKTLITLDDERPVDHEGD</sequence>
<evidence type="ECO:0000313" key="2">
    <source>
        <dbReference type="Proteomes" id="UP000029024"/>
    </source>
</evidence>
<organism evidence="1 2">
    <name type="scientific">Bifidobacterium longum subsp. suis</name>
    <dbReference type="NCBI Taxonomy" id="1695"/>
    <lineage>
        <taxon>Bacteria</taxon>
        <taxon>Bacillati</taxon>
        <taxon>Actinomycetota</taxon>
        <taxon>Actinomycetes</taxon>
        <taxon>Bifidobacteriales</taxon>
        <taxon>Bifidobacteriaceae</taxon>
        <taxon>Bifidobacterium</taxon>
    </lineage>
</organism>
<gene>
    <name evidence="1" type="ORF">BLSS_0341</name>
</gene>
<reference evidence="1 2" key="1">
    <citation type="submission" date="2014-03" db="EMBL/GenBank/DDBJ databases">
        <title>Genomics of Bifidobacteria.</title>
        <authorList>
            <person name="Ventura M."/>
            <person name="Milani C."/>
            <person name="Lugli G.A."/>
        </authorList>
    </citation>
    <scope>NUCLEOTIDE SEQUENCE [LARGE SCALE GENOMIC DNA]</scope>
    <source>
        <strain evidence="1 2">LMG 21814</strain>
    </source>
</reference>